<keyword evidence="2" id="KW-1185">Reference proteome</keyword>
<evidence type="ECO:0000313" key="1">
    <source>
        <dbReference type="EMBL" id="KKC35652.1"/>
    </source>
</evidence>
<dbReference type="STRING" id="1293439.WH87_16590"/>
<proteinExistence type="predicted"/>
<protein>
    <recommendedName>
        <fullName evidence="3">DUF2000 domain-containing protein</fullName>
    </recommendedName>
</protein>
<dbReference type="InterPro" id="IPR018988">
    <property type="entry name" value="DUF2000"/>
</dbReference>
<gene>
    <name evidence="1" type="ORF">WH87_16590</name>
</gene>
<dbReference type="EMBL" id="LANJ01000045">
    <property type="protein sequence ID" value="KKC35652.1"/>
    <property type="molecule type" value="Genomic_DNA"/>
</dbReference>
<dbReference type="OrthoDB" id="1684239at2"/>
<dbReference type="InterPro" id="IPR023476">
    <property type="entry name" value="Pep_tRNA_hydro_II_dom_sf"/>
</dbReference>
<dbReference type="Pfam" id="PF09391">
    <property type="entry name" value="DUF2000"/>
    <property type="match status" value="1"/>
</dbReference>
<dbReference type="SUPFAM" id="SSF102462">
    <property type="entry name" value="Peptidyl-tRNA hydrolase II"/>
    <property type="match status" value="1"/>
</dbReference>
<dbReference type="PATRIC" id="fig|1293439.3.peg.3386"/>
<accession>A0A0F5Q427</accession>
<organism evidence="1 2">
    <name type="scientific">Devosia epidermidihirudinis</name>
    <dbReference type="NCBI Taxonomy" id="1293439"/>
    <lineage>
        <taxon>Bacteria</taxon>
        <taxon>Pseudomonadati</taxon>
        <taxon>Pseudomonadota</taxon>
        <taxon>Alphaproteobacteria</taxon>
        <taxon>Hyphomicrobiales</taxon>
        <taxon>Devosiaceae</taxon>
        <taxon>Devosia</taxon>
    </lineage>
</organism>
<sequence length="135" mass="14754">MFDTKIAFVLRNDLAVWQTLNVTAFLATGIAAQTPDLVGEPYVDRAGNTFNALSRQPMIVLAADQDTLRTIHRRALDRGVVASAYVEDMFATGHDEANRAVFVQYGPDDAPLVGIALRADKKLVDKITKGAKMHP</sequence>
<evidence type="ECO:0000313" key="2">
    <source>
        <dbReference type="Proteomes" id="UP000033411"/>
    </source>
</evidence>
<dbReference type="AlphaFoldDB" id="A0A0F5Q427"/>
<evidence type="ECO:0008006" key="3">
    <source>
        <dbReference type="Google" id="ProtNLM"/>
    </source>
</evidence>
<comment type="caution">
    <text evidence="1">The sequence shown here is derived from an EMBL/GenBank/DDBJ whole genome shotgun (WGS) entry which is preliminary data.</text>
</comment>
<name>A0A0F5Q427_9HYPH</name>
<dbReference type="Gene3D" id="3.40.1490.10">
    <property type="entry name" value="Bit1"/>
    <property type="match status" value="1"/>
</dbReference>
<reference evidence="1 2" key="1">
    <citation type="submission" date="2015-03" db="EMBL/GenBank/DDBJ databases">
        <authorList>
            <person name="Lepp D."/>
            <person name="Hassan Y.I."/>
            <person name="Li X.-Z."/>
            <person name="Zhou T."/>
        </authorList>
    </citation>
    <scope>NUCLEOTIDE SEQUENCE [LARGE SCALE GENOMIC DNA]</scope>
    <source>
        <strain evidence="1 2">E84</strain>
    </source>
</reference>
<dbReference type="Proteomes" id="UP000033411">
    <property type="component" value="Unassembled WGS sequence"/>
</dbReference>
<dbReference type="RefSeq" id="WP_046140451.1">
    <property type="nucleotide sequence ID" value="NZ_LANJ01000045.1"/>
</dbReference>